<feature type="transmembrane region" description="Helical" evidence="1">
    <location>
        <begin position="308"/>
        <end position="325"/>
    </location>
</feature>
<protein>
    <submittedName>
        <fullName evidence="3">Monocarboxylate transporter 12-like isoform X1</fullName>
    </submittedName>
</protein>
<keyword evidence="1" id="KW-1133">Transmembrane helix</keyword>
<evidence type="ECO:0000313" key="2">
    <source>
        <dbReference type="Proteomes" id="UP000694845"/>
    </source>
</evidence>
<dbReference type="Gene3D" id="1.20.1250.20">
    <property type="entry name" value="MFS general substrate transporter like domains"/>
    <property type="match status" value="1"/>
</dbReference>
<dbReference type="Pfam" id="PF07690">
    <property type="entry name" value="MFS_1"/>
    <property type="match status" value="1"/>
</dbReference>
<feature type="transmembrane region" description="Helical" evidence="1">
    <location>
        <begin position="331"/>
        <end position="355"/>
    </location>
</feature>
<sequence>MASSAKVYSEGGRGWLIVFSACLTQFILYGNLKATGVLLTNQTLEFETKLYAIGLINSLYYSMQSSLSPAPVALSYKVGVRIVVVVGGLMIGMGFLVVSQTFSIYIFGLAMICLTGLGSACVKETTFAEMALYFHEKYALASFVAKLGAPFGMMLYGPLTQLLMDAVGWRGTCMLLGVFSLNIMGCGLLLRRSKSLSRPENQALTVTVSSNGYESLDETREEPRCCSDVIKQMGLDVFRNGRFIFLTLIKYFSGFGYSGFVIYMVPNALALGLEPHEASFTTTAWGLGNLFGLCVTAFAIQKKAISEFAVLGISSAVAIICFALDPHISLFIGQIGVTLIVGAAMESVFLVPVIMTRYLATDDRTVCFFYSWQNFITGLSYPFSGLVSGLMFDNTGSFKSTFLLFSATMTMTAICNVVYHIYTSRSKKKELQS</sequence>
<feature type="transmembrane region" description="Helical" evidence="1">
    <location>
        <begin position="79"/>
        <end position="98"/>
    </location>
</feature>
<evidence type="ECO:0000313" key="3">
    <source>
        <dbReference type="RefSeq" id="XP_022082674.1"/>
    </source>
</evidence>
<keyword evidence="1" id="KW-0812">Transmembrane</keyword>
<dbReference type="OrthoDB" id="10060767at2759"/>
<dbReference type="RefSeq" id="XP_022082674.1">
    <property type="nucleotide sequence ID" value="XM_022226982.1"/>
</dbReference>
<keyword evidence="2" id="KW-1185">Reference proteome</keyword>
<dbReference type="InterPro" id="IPR011701">
    <property type="entry name" value="MFS"/>
</dbReference>
<feature type="transmembrane region" description="Helical" evidence="1">
    <location>
        <begin position="367"/>
        <end position="390"/>
    </location>
</feature>
<feature type="transmembrane region" description="Helical" evidence="1">
    <location>
        <begin position="284"/>
        <end position="301"/>
    </location>
</feature>
<keyword evidence="1" id="KW-0472">Membrane</keyword>
<accession>A0A8B7XPC7</accession>
<feature type="transmembrane region" description="Helical" evidence="1">
    <location>
        <begin position="169"/>
        <end position="190"/>
    </location>
</feature>
<dbReference type="InterPro" id="IPR036259">
    <property type="entry name" value="MFS_trans_sf"/>
</dbReference>
<name>A0A8B7XPC7_ACAPL</name>
<dbReference type="InterPro" id="IPR050327">
    <property type="entry name" value="Proton-linked_MCT"/>
</dbReference>
<feature type="transmembrane region" description="Helical" evidence="1">
    <location>
        <begin position="402"/>
        <end position="422"/>
    </location>
</feature>
<gene>
    <name evidence="3" type="primary">LOC110974983</name>
</gene>
<evidence type="ECO:0000256" key="1">
    <source>
        <dbReference type="SAM" id="Phobius"/>
    </source>
</evidence>
<organism evidence="2 3">
    <name type="scientific">Acanthaster planci</name>
    <name type="common">Crown-of-thorns starfish</name>
    <dbReference type="NCBI Taxonomy" id="133434"/>
    <lineage>
        <taxon>Eukaryota</taxon>
        <taxon>Metazoa</taxon>
        <taxon>Echinodermata</taxon>
        <taxon>Eleutherozoa</taxon>
        <taxon>Asterozoa</taxon>
        <taxon>Asteroidea</taxon>
        <taxon>Valvatacea</taxon>
        <taxon>Valvatida</taxon>
        <taxon>Acanthasteridae</taxon>
        <taxon>Acanthaster</taxon>
    </lineage>
</organism>
<feature type="transmembrane region" description="Helical" evidence="1">
    <location>
        <begin position="12"/>
        <end position="30"/>
    </location>
</feature>
<dbReference type="GO" id="GO:0008028">
    <property type="term" value="F:monocarboxylic acid transmembrane transporter activity"/>
    <property type="evidence" value="ECO:0007669"/>
    <property type="project" value="TreeGrafter"/>
</dbReference>
<feature type="transmembrane region" description="Helical" evidence="1">
    <location>
        <begin position="243"/>
        <end position="264"/>
    </location>
</feature>
<dbReference type="Proteomes" id="UP000694845">
    <property type="component" value="Unplaced"/>
</dbReference>
<feature type="transmembrane region" description="Helical" evidence="1">
    <location>
        <begin position="138"/>
        <end position="157"/>
    </location>
</feature>
<dbReference type="PANTHER" id="PTHR11360:SF303">
    <property type="entry name" value="MAJOR FACILITATOR SUPERFAMILY (MFS) PROFILE DOMAIN-CONTAINING PROTEIN"/>
    <property type="match status" value="1"/>
</dbReference>
<proteinExistence type="predicted"/>
<dbReference type="PANTHER" id="PTHR11360">
    <property type="entry name" value="MONOCARBOXYLATE TRANSPORTER"/>
    <property type="match status" value="1"/>
</dbReference>
<feature type="transmembrane region" description="Helical" evidence="1">
    <location>
        <begin position="104"/>
        <end position="122"/>
    </location>
</feature>
<dbReference type="OMA" id="IDEYRYT"/>
<dbReference type="GeneID" id="110974983"/>
<dbReference type="SUPFAM" id="SSF103473">
    <property type="entry name" value="MFS general substrate transporter"/>
    <property type="match status" value="1"/>
</dbReference>
<dbReference type="AlphaFoldDB" id="A0A8B7XPC7"/>
<reference evidence="3" key="1">
    <citation type="submission" date="2025-08" db="UniProtKB">
        <authorList>
            <consortium name="RefSeq"/>
        </authorList>
    </citation>
    <scope>IDENTIFICATION</scope>
</reference>
<dbReference type="KEGG" id="aplc:110974983"/>